<evidence type="ECO:0000313" key="3">
    <source>
        <dbReference type="Proteomes" id="UP000176834"/>
    </source>
</evidence>
<proteinExistence type="predicted"/>
<feature type="transmembrane region" description="Helical" evidence="1">
    <location>
        <begin position="171"/>
        <end position="189"/>
    </location>
</feature>
<feature type="transmembrane region" description="Helical" evidence="1">
    <location>
        <begin position="6"/>
        <end position="26"/>
    </location>
</feature>
<name>A0A1F8EZA7_9BACT</name>
<feature type="transmembrane region" description="Helical" evidence="1">
    <location>
        <begin position="119"/>
        <end position="140"/>
    </location>
</feature>
<sequence length="205" mass="23967">MLKWLKLWPFLTTTFVAYNNVEFILIPTFIANGIRGWYLLYLCEVLGNLELAYYAWFFWWLGKLIKENPKLKEFYDDALVRGAGRVFRKLVKILVEMLLEQSKSKRLEDLNKNGKREGFATMFFLGVGIGTWLLGLLIFYANRSYLGLVGLFLGNITKIACFVLLANILGWWFYSLITAFAIVKAYKFISPKIKNKLREINKNFQ</sequence>
<dbReference type="AlphaFoldDB" id="A0A1F8EZA7"/>
<dbReference type="Proteomes" id="UP000176834">
    <property type="component" value="Unassembled WGS sequence"/>
</dbReference>
<accession>A0A1F8EZA7</accession>
<keyword evidence="1" id="KW-0812">Transmembrane</keyword>
<keyword evidence="1" id="KW-1133">Transmembrane helix</keyword>
<keyword evidence="1" id="KW-0472">Membrane</keyword>
<evidence type="ECO:0000256" key="1">
    <source>
        <dbReference type="SAM" id="Phobius"/>
    </source>
</evidence>
<dbReference type="EMBL" id="MGJN01000020">
    <property type="protein sequence ID" value="OGN06211.1"/>
    <property type="molecule type" value="Genomic_DNA"/>
</dbReference>
<comment type="caution">
    <text evidence="2">The sequence shown here is derived from an EMBL/GenBank/DDBJ whole genome shotgun (WGS) entry which is preliminary data.</text>
</comment>
<evidence type="ECO:0000313" key="2">
    <source>
        <dbReference type="EMBL" id="OGN06211.1"/>
    </source>
</evidence>
<feature type="transmembrane region" description="Helical" evidence="1">
    <location>
        <begin position="38"/>
        <end position="61"/>
    </location>
</feature>
<reference evidence="2 3" key="1">
    <citation type="journal article" date="2016" name="Nat. Commun.">
        <title>Thousands of microbial genomes shed light on interconnected biogeochemical processes in an aquifer system.</title>
        <authorList>
            <person name="Anantharaman K."/>
            <person name="Brown C.T."/>
            <person name="Hug L.A."/>
            <person name="Sharon I."/>
            <person name="Castelle C.J."/>
            <person name="Probst A.J."/>
            <person name="Thomas B.C."/>
            <person name="Singh A."/>
            <person name="Wilkins M.J."/>
            <person name="Karaoz U."/>
            <person name="Brodie E.L."/>
            <person name="Williams K.H."/>
            <person name="Hubbard S.S."/>
            <person name="Banfield J.F."/>
        </authorList>
    </citation>
    <scope>NUCLEOTIDE SEQUENCE [LARGE SCALE GENOMIC DNA]</scope>
</reference>
<gene>
    <name evidence="2" type="ORF">A3B86_03775</name>
</gene>
<protein>
    <submittedName>
        <fullName evidence="2">Uncharacterized protein</fullName>
    </submittedName>
</protein>
<organism evidence="2 3">
    <name type="scientific">Candidatus Yanofskybacteria bacterium RIFCSPHIGHO2_02_FULL_38_22b</name>
    <dbReference type="NCBI Taxonomy" id="1802673"/>
    <lineage>
        <taxon>Bacteria</taxon>
        <taxon>Candidatus Yanofskyibacteriota</taxon>
    </lineage>
</organism>